<dbReference type="Proteomes" id="UP000001568">
    <property type="component" value="Chromosome 2"/>
</dbReference>
<feature type="non-terminal residue" evidence="1">
    <location>
        <position position="1"/>
    </location>
</feature>
<proteinExistence type="predicted"/>
<dbReference type="STRING" id="436017.A4RSB8"/>
<evidence type="ECO:0000313" key="2">
    <source>
        <dbReference type="Proteomes" id="UP000001568"/>
    </source>
</evidence>
<organism evidence="1 2">
    <name type="scientific">Ostreococcus lucimarinus (strain CCE9901)</name>
    <dbReference type="NCBI Taxonomy" id="436017"/>
    <lineage>
        <taxon>Eukaryota</taxon>
        <taxon>Viridiplantae</taxon>
        <taxon>Chlorophyta</taxon>
        <taxon>Mamiellophyceae</taxon>
        <taxon>Mamiellales</taxon>
        <taxon>Bathycoccaceae</taxon>
        <taxon>Ostreococcus</taxon>
    </lineage>
</organism>
<evidence type="ECO:0000313" key="1">
    <source>
        <dbReference type="EMBL" id="ABO94566.1"/>
    </source>
</evidence>
<dbReference type="eggNOG" id="KOG3426">
    <property type="taxonomic scope" value="Eukaryota"/>
</dbReference>
<gene>
    <name evidence="1" type="ORF">OSTLU_9210</name>
</gene>
<name>A4RSB8_OSTLU</name>
<protein>
    <submittedName>
        <fullName evidence="1">Uncharacterized protein</fullName>
    </submittedName>
</protein>
<keyword evidence="2" id="KW-1185">Reference proteome</keyword>
<sequence>SASYAEAQKRGRGFYRAVCREVPWVLDNYALREVATETHVRRVLKDLMRAHAEKIDGASNDDAVRAGLLDRALMRGREELVALEAHHFQRHHMITQFV</sequence>
<dbReference type="KEGG" id="olu:OSTLU_9210"/>
<feature type="non-terminal residue" evidence="1">
    <location>
        <position position="98"/>
    </location>
</feature>
<dbReference type="Gramene" id="ABO94566">
    <property type="protein sequence ID" value="ABO94566"/>
    <property type="gene ID" value="OSTLU_9210"/>
</dbReference>
<dbReference type="RefSeq" id="XP_001416273.1">
    <property type="nucleotide sequence ID" value="XM_001416236.1"/>
</dbReference>
<dbReference type="GeneID" id="5000260"/>
<reference evidence="1 2" key="1">
    <citation type="journal article" date="2007" name="Proc. Natl. Acad. Sci. U.S.A.">
        <title>The tiny eukaryote Ostreococcus provides genomic insights into the paradox of plankton speciation.</title>
        <authorList>
            <person name="Palenik B."/>
            <person name="Grimwood J."/>
            <person name="Aerts A."/>
            <person name="Rouze P."/>
            <person name="Salamov A."/>
            <person name="Putnam N."/>
            <person name="Dupont C."/>
            <person name="Jorgensen R."/>
            <person name="Derelle E."/>
            <person name="Rombauts S."/>
            <person name="Zhou K."/>
            <person name="Otillar R."/>
            <person name="Merchant S.S."/>
            <person name="Podell S."/>
            <person name="Gaasterland T."/>
            <person name="Napoli C."/>
            <person name="Gendler K."/>
            <person name="Manuell A."/>
            <person name="Tai V."/>
            <person name="Vallon O."/>
            <person name="Piganeau G."/>
            <person name="Jancek S."/>
            <person name="Heijde M."/>
            <person name="Jabbari K."/>
            <person name="Bowler C."/>
            <person name="Lohr M."/>
            <person name="Robbens S."/>
            <person name="Werner G."/>
            <person name="Dubchak I."/>
            <person name="Pazour G.J."/>
            <person name="Ren Q."/>
            <person name="Paulsen I."/>
            <person name="Delwiche C."/>
            <person name="Schmutz J."/>
            <person name="Rokhsar D."/>
            <person name="Van de Peer Y."/>
            <person name="Moreau H."/>
            <person name="Grigoriev I.V."/>
        </authorList>
    </citation>
    <scope>NUCLEOTIDE SEQUENCE [LARGE SCALE GENOMIC DNA]</scope>
    <source>
        <strain evidence="1 2">CCE9901</strain>
    </source>
</reference>
<accession>A4RSB8</accession>
<dbReference type="HOGENOM" id="CLU_2339735_0_0_1"/>
<dbReference type="EMBL" id="CP000582">
    <property type="protein sequence ID" value="ABO94566.1"/>
    <property type="molecule type" value="Genomic_DNA"/>
</dbReference>
<dbReference type="OrthoDB" id="14535at2759"/>
<dbReference type="AlphaFoldDB" id="A4RSB8"/>